<proteinExistence type="predicted"/>
<gene>
    <name evidence="2" type="ORF">LSINAPIS_LOCUS9283</name>
</gene>
<evidence type="ECO:0000313" key="2">
    <source>
        <dbReference type="EMBL" id="VVC98149.1"/>
    </source>
</evidence>
<accession>A0A5E4QMP7</accession>
<feature type="region of interest" description="Disordered" evidence="1">
    <location>
        <begin position="1"/>
        <end position="25"/>
    </location>
</feature>
<evidence type="ECO:0000256" key="1">
    <source>
        <dbReference type="SAM" id="MobiDB-lite"/>
    </source>
</evidence>
<name>A0A5E4QMP7_9NEOP</name>
<keyword evidence="3" id="KW-1185">Reference proteome</keyword>
<sequence>MFPTQKCSVSGSESETGAVGKGPLPSDELASVVAAVSDEIGDILKDELGDADRADRIGAELADLRAELGLLAGLGDEPQQDFPSLFEIALAGRSPAAPRDCNARSARGQSQRTKRYIFFFIVVLWNGNPLTCINTTGQAVPYV</sequence>
<organism evidence="2 3">
    <name type="scientific">Leptidea sinapis</name>
    <dbReference type="NCBI Taxonomy" id="189913"/>
    <lineage>
        <taxon>Eukaryota</taxon>
        <taxon>Metazoa</taxon>
        <taxon>Ecdysozoa</taxon>
        <taxon>Arthropoda</taxon>
        <taxon>Hexapoda</taxon>
        <taxon>Insecta</taxon>
        <taxon>Pterygota</taxon>
        <taxon>Neoptera</taxon>
        <taxon>Endopterygota</taxon>
        <taxon>Lepidoptera</taxon>
        <taxon>Glossata</taxon>
        <taxon>Ditrysia</taxon>
        <taxon>Papilionoidea</taxon>
        <taxon>Pieridae</taxon>
        <taxon>Dismorphiinae</taxon>
        <taxon>Leptidea</taxon>
    </lineage>
</organism>
<feature type="compositionally biased region" description="Polar residues" evidence="1">
    <location>
        <begin position="1"/>
        <end position="15"/>
    </location>
</feature>
<reference evidence="2 3" key="1">
    <citation type="submission" date="2017-07" db="EMBL/GenBank/DDBJ databases">
        <authorList>
            <person name="Talla V."/>
            <person name="Backstrom N."/>
        </authorList>
    </citation>
    <scope>NUCLEOTIDE SEQUENCE [LARGE SCALE GENOMIC DNA]</scope>
</reference>
<evidence type="ECO:0000313" key="3">
    <source>
        <dbReference type="Proteomes" id="UP000324832"/>
    </source>
</evidence>
<dbReference type="AlphaFoldDB" id="A0A5E4QMP7"/>
<dbReference type="Proteomes" id="UP000324832">
    <property type="component" value="Unassembled WGS sequence"/>
</dbReference>
<protein>
    <submittedName>
        <fullName evidence="2">Uncharacterized protein</fullName>
    </submittedName>
</protein>
<dbReference type="EMBL" id="FZQP02003412">
    <property type="protein sequence ID" value="VVC98149.1"/>
    <property type="molecule type" value="Genomic_DNA"/>
</dbReference>